<evidence type="ECO:0000313" key="2">
    <source>
        <dbReference type="EMBL" id="CAB4139659.1"/>
    </source>
</evidence>
<dbReference type="EMBL" id="LR796361">
    <property type="protein sequence ID" value="CAB4139659.1"/>
    <property type="molecule type" value="Genomic_DNA"/>
</dbReference>
<sequence length="39" mass="4397">MVMLTSNTPAFINAQQYGKKSKKKVTTKKVKKQSKKLGK</sequence>
<gene>
    <name evidence="2" type="ORF">UFOVP342_72</name>
</gene>
<name>A0A6J5M754_9CAUD</name>
<evidence type="ECO:0000256" key="1">
    <source>
        <dbReference type="SAM" id="MobiDB-lite"/>
    </source>
</evidence>
<feature type="region of interest" description="Disordered" evidence="1">
    <location>
        <begin position="15"/>
        <end position="39"/>
    </location>
</feature>
<protein>
    <submittedName>
        <fullName evidence="2">Uncharacterized protein</fullName>
    </submittedName>
</protein>
<accession>A0A6J5M754</accession>
<organism evidence="2">
    <name type="scientific">uncultured Caudovirales phage</name>
    <dbReference type="NCBI Taxonomy" id="2100421"/>
    <lineage>
        <taxon>Viruses</taxon>
        <taxon>Duplodnaviria</taxon>
        <taxon>Heunggongvirae</taxon>
        <taxon>Uroviricota</taxon>
        <taxon>Caudoviricetes</taxon>
        <taxon>Peduoviridae</taxon>
        <taxon>Maltschvirus</taxon>
        <taxon>Maltschvirus maltsch</taxon>
    </lineage>
</organism>
<reference evidence="2" key="1">
    <citation type="submission" date="2020-04" db="EMBL/GenBank/DDBJ databases">
        <authorList>
            <person name="Chiriac C."/>
            <person name="Salcher M."/>
            <person name="Ghai R."/>
            <person name="Kavagutti S V."/>
        </authorList>
    </citation>
    <scope>NUCLEOTIDE SEQUENCE</scope>
</reference>
<proteinExistence type="predicted"/>
<feature type="compositionally biased region" description="Basic residues" evidence="1">
    <location>
        <begin position="19"/>
        <end position="39"/>
    </location>
</feature>